<dbReference type="AlphaFoldDB" id="A0A6M0R7B0"/>
<dbReference type="PANTHER" id="PTHR43415">
    <property type="entry name" value="SPERMIDINE N(1)-ACETYLTRANSFERASE"/>
    <property type="match status" value="1"/>
</dbReference>
<dbReference type="GO" id="GO:0016747">
    <property type="term" value="F:acyltransferase activity, transferring groups other than amino-acyl groups"/>
    <property type="evidence" value="ECO:0007669"/>
    <property type="project" value="InterPro"/>
</dbReference>
<evidence type="ECO:0000313" key="2">
    <source>
        <dbReference type="EMBL" id="NEZ46112.1"/>
    </source>
</evidence>
<name>A0A6M0R7B0_9CLOT</name>
<feature type="domain" description="N-acetyltransferase" evidence="1">
    <location>
        <begin position="12"/>
        <end position="177"/>
    </location>
</feature>
<dbReference type="PANTHER" id="PTHR43415:SF3">
    <property type="entry name" value="GNAT-FAMILY ACETYLTRANSFERASE"/>
    <property type="match status" value="1"/>
</dbReference>
<proteinExistence type="predicted"/>
<dbReference type="Pfam" id="PF00583">
    <property type="entry name" value="Acetyltransf_1"/>
    <property type="match status" value="1"/>
</dbReference>
<reference evidence="2 3" key="1">
    <citation type="submission" date="2019-04" db="EMBL/GenBank/DDBJ databases">
        <title>Genome sequencing of Clostridium botulinum Groups I-IV and Clostridium butyricum.</title>
        <authorList>
            <person name="Brunt J."/>
            <person name="Van Vliet A.H.M."/>
            <person name="Stringer S.C."/>
            <person name="Carter A.T."/>
            <person name="Peck M.W."/>
        </authorList>
    </citation>
    <scope>NUCLEOTIDE SEQUENCE [LARGE SCALE GENOMIC DNA]</scope>
    <source>
        <strain evidence="2 3">IFR 18/094</strain>
    </source>
</reference>
<dbReference type="InterPro" id="IPR000182">
    <property type="entry name" value="GNAT_dom"/>
</dbReference>
<protein>
    <submittedName>
        <fullName evidence="2">GNAT family N-acetyltransferase</fullName>
    </submittedName>
</protein>
<evidence type="ECO:0000313" key="3">
    <source>
        <dbReference type="Proteomes" id="UP000473885"/>
    </source>
</evidence>
<keyword evidence="3" id="KW-1185">Reference proteome</keyword>
<dbReference type="CDD" id="cd04301">
    <property type="entry name" value="NAT_SF"/>
    <property type="match status" value="1"/>
</dbReference>
<organism evidence="2 3">
    <name type="scientific">Clostridium niameyense</name>
    <dbReference type="NCBI Taxonomy" id="1622073"/>
    <lineage>
        <taxon>Bacteria</taxon>
        <taxon>Bacillati</taxon>
        <taxon>Bacillota</taxon>
        <taxon>Clostridia</taxon>
        <taxon>Eubacteriales</taxon>
        <taxon>Clostridiaceae</taxon>
        <taxon>Clostridium</taxon>
    </lineage>
</organism>
<dbReference type="PROSITE" id="PS51186">
    <property type="entry name" value="GNAT"/>
    <property type="match status" value="1"/>
</dbReference>
<keyword evidence="2" id="KW-0808">Transferase</keyword>
<dbReference type="Gene3D" id="3.40.630.30">
    <property type="match status" value="1"/>
</dbReference>
<dbReference type="EMBL" id="SXDP01000001">
    <property type="protein sequence ID" value="NEZ46112.1"/>
    <property type="molecule type" value="Genomic_DNA"/>
</dbReference>
<accession>A0A6M0R7B0</accession>
<gene>
    <name evidence="2" type="ORF">FDF74_02655</name>
</gene>
<dbReference type="RefSeq" id="WP_163248374.1">
    <property type="nucleotide sequence ID" value="NZ_SXDP01000001.1"/>
</dbReference>
<dbReference type="Proteomes" id="UP000473885">
    <property type="component" value="Unassembled WGS sequence"/>
</dbReference>
<evidence type="ECO:0000259" key="1">
    <source>
        <dbReference type="PROSITE" id="PS51186"/>
    </source>
</evidence>
<comment type="caution">
    <text evidence="2">The sequence shown here is derived from an EMBL/GenBank/DDBJ whole genome shotgun (WGS) entry which is preliminary data.</text>
</comment>
<dbReference type="SUPFAM" id="SSF55729">
    <property type="entry name" value="Acyl-CoA N-acyltransferases (Nat)"/>
    <property type="match status" value="1"/>
</dbReference>
<dbReference type="InterPro" id="IPR016181">
    <property type="entry name" value="Acyl_CoA_acyltransferase"/>
</dbReference>
<sequence length="177" mass="19758">MKNMLLKNGTEVIIRKAEKKDAQNMINFYNVVGGETTFLSFGKNEFKMPLNDYENFIESTNAEKNSIVLVATINDEIISIATVESPQKAKGRHVGEFGIVISQKYCGLGLGTELMTILIEWAKSNGITKKISLVTNETNSTAIKLYKNLGFEEEGILRNECFIDGVYSNLIYMGLLL</sequence>